<proteinExistence type="inferred from homology"/>
<dbReference type="PATRIC" id="fig|319652.3.peg.833"/>
<keyword evidence="10" id="KW-1185">Reference proteome</keyword>
<organism evidence="9 10">
    <name type="scientific">Pediococcus cellicola</name>
    <dbReference type="NCBI Taxonomy" id="319652"/>
    <lineage>
        <taxon>Bacteria</taxon>
        <taxon>Bacillati</taxon>
        <taxon>Bacillota</taxon>
        <taxon>Bacilli</taxon>
        <taxon>Lactobacillales</taxon>
        <taxon>Lactobacillaceae</taxon>
        <taxon>Pediococcus</taxon>
    </lineage>
</organism>
<evidence type="ECO:0000256" key="3">
    <source>
        <dbReference type="ARBA" id="ARBA00022692"/>
    </source>
</evidence>
<comment type="similarity">
    <text evidence="6">Belongs to the UPF0316 family.</text>
</comment>
<evidence type="ECO:0000259" key="7">
    <source>
        <dbReference type="Pfam" id="PF10035"/>
    </source>
</evidence>
<keyword evidence="5 6" id="KW-0472">Membrane</keyword>
<dbReference type="Pfam" id="PF18955">
    <property type="entry name" value="DUF5698"/>
    <property type="match status" value="1"/>
</dbReference>
<name>A0A0R2IQE8_9LACO</name>
<keyword evidence="3 6" id="KW-0812">Transmembrane</keyword>
<feature type="transmembrane region" description="Helical" evidence="6">
    <location>
        <begin position="37"/>
        <end position="60"/>
    </location>
</feature>
<evidence type="ECO:0000256" key="5">
    <source>
        <dbReference type="ARBA" id="ARBA00023136"/>
    </source>
</evidence>
<dbReference type="Pfam" id="PF10035">
    <property type="entry name" value="DUF2179"/>
    <property type="match status" value="1"/>
</dbReference>
<dbReference type="HAMAP" id="MF_01515">
    <property type="entry name" value="UPF0316"/>
    <property type="match status" value="1"/>
</dbReference>
<feature type="transmembrane region" description="Helical" evidence="6">
    <location>
        <begin position="66"/>
        <end position="86"/>
    </location>
</feature>
<comment type="subcellular location">
    <subcellularLocation>
        <location evidence="1 6">Cell membrane</location>
        <topology evidence="1 6">Multi-pass membrane protein</topology>
    </subcellularLocation>
</comment>
<sequence length="190" mass="21874">MKEGSIMNFALLTLIFVLSFAYITMNTIRTLLEMKGYKFWASLLSIAEIVTYVVGLSLVLSKLNNVWNIAAYALGYATGIYFGTWLEDKLRLGLLDVNVILPKTDASKQFAETIRQEGYGVTVKNAQGREGARLEFEILTPRKREQHLYSFIEANNPDAFIISYEPKFIKGGFWRKRMRKRVQNQDRNIE</sequence>
<gene>
    <name evidence="9" type="ORF">IV80_GL000825</name>
</gene>
<reference evidence="9 10" key="1">
    <citation type="journal article" date="2015" name="Genome Announc.">
        <title>Expanding the biotechnology potential of lactobacilli through comparative genomics of 213 strains and associated genera.</title>
        <authorList>
            <person name="Sun Z."/>
            <person name="Harris H.M."/>
            <person name="McCann A."/>
            <person name="Guo C."/>
            <person name="Argimon S."/>
            <person name="Zhang W."/>
            <person name="Yang X."/>
            <person name="Jeffery I.B."/>
            <person name="Cooney J.C."/>
            <person name="Kagawa T.F."/>
            <person name="Liu W."/>
            <person name="Song Y."/>
            <person name="Salvetti E."/>
            <person name="Wrobel A."/>
            <person name="Rasinkangas P."/>
            <person name="Parkhill J."/>
            <person name="Rea M.C."/>
            <person name="O'Sullivan O."/>
            <person name="Ritari J."/>
            <person name="Douillard F.P."/>
            <person name="Paul Ross R."/>
            <person name="Yang R."/>
            <person name="Briner A.E."/>
            <person name="Felis G.E."/>
            <person name="de Vos W.M."/>
            <person name="Barrangou R."/>
            <person name="Klaenhammer T.R."/>
            <person name="Caufield P.W."/>
            <person name="Cui Y."/>
            <person name="Zhang H."/>
            <person name="O'Toole P.W."/>
        </authorList>
    </citation>
    <scope>NUCLEOTIDE SEQUENCE [LARGE SCALE GENOMIC DNA]</scope>
    <source>
        <strain evidence="9 10">DSM 17757</strain>
    </source>
</reference>
<keyword evidence="2 6" id="KW-1003">Cell membrane</keyword>
<feature type="transmembrane region" description="Helical" evidence="6">
    <location>
        <begin position="6"/>
        <end position="25"/>
    </location>
</feature>
<evidence type="ECO:0000313" key="9">
    <source>
        <dbReference type="EMBL" id="KRN67288.1"/>
    </source>
</evidence>
<keyword evidence="4 6" id="KW-1133">Transmembrane helix</keyword>
<dbReference type="InterPro" id="IPR022930">
    <property type="entry name" value="UPF0316"/>
</dbReference>
<dbReference type="EMBL" id="JQBR01000002">
    <property type="protein sequence ID" value="KRN67288.1"/>
    <property type="molecule type" value="Genomic_DNA"/>
</dbReference>
<dbReference type="AlphaFoldDB" id="A0A0R2IQE8"/>
<dbReference type="Proteomes" id="UP000051568">
    <property type="component" value="Unassembled WGS sequence"/>
</dbReference>
<evidence type="ECO:0000313" key="10">
    <source>
        <dbReference type="Proteomes" id="UP000051568"/>
    </source>
</evidence>
<protein>
    <recommendedName>
        <fullName evidence="6">UPF0316 protein IV80_GL000825</fullName>
    </recommendedName>
</protein>
<feature type="domain" description="DUF2179" evidence="7">
    <location>
        <begin position="119"/>
        <end position="171"/>
    </location>
</feature>
<dbReference type="STRING" id="319652.IV80_GL000825"/>
<dbReference type="InterPro" id="IPR044035">
    <property type="entry name" value="DUF5698"/>
</dbReference>
<evidence type="ECO:0000256" key="1">
    <source>
        <dbReference type="ARBA" id="ARBA00004651"/>
    </source>
</evidence>
<comment type="caution">
    <text evidence="9">The sequence shown here is derived from an EMBL/GenBank/DDBJ whole genome shotgun (WGS) entry which is preliminary data.</text>
</comment>
<feature type="domain" description="DUF5698" evidence="8">
    <location>
        <begin position="27"/>
        <end position="84"/>
    </location>
</feature>
<dbReference type="NCBIfam" id="NF003194">
    <property type="entry name" value="PRK04164.1-5"/>
    <property type="match status" value="1"/>
</dbReference>
<evidence type="ECO:0000256" key="4">
    <source>
        <dbReference type="ARBA" id="ARBA00022989"/>
    </source>
</evidence>
<dbReference type="PANTHER" id="PTHR40060:SF1">
    <property type="entry name" value="UPF0316 PROTEIN YEBE"/>
    <property type="match status" value="1"/>
</dbReference>
<dbReference type="PANTHER" id="PTHR40060">
    <property type="entry name" value="UPF0316 PROTEIN YEBE"/>
    <property type="match status" value="1"/>
</dbReference>
<dbReference type="GO" id="GO:0005886">
    <property type="term" value="C:plasma membrane"/>
    <property type="evidence" value="ECO:0007669"/>
    <property type="project" value="UniProtKB-SubCell"/>
</dbReference>
<evidence type="ECO:0000259" key="8">
    <source>
        <dbReference type="Pfam" id="PF18955"/>
    </source>
</evidence>
<dbReference type="InterPro" id="IPR019264">
    <property type="entry name" value="DUF2179"/>
</dbReference>
<accession>A0A0R2IQE8</accession>
<evidence type="ECO:0000256" key="6">
    <source>
        <dbReference type="HAMAP-Rule" id="MF_01515"/>
    </source>
</evidence>
<dbReference type="CDD" id="cd16381">
    <property type="entry name" value="YitT_C_like_1"/>
    <property type="match status" value="1"/>
</dbReference>
<evidence type="ECO:0000256" key="2">
    <source>
        <dbReference type="ARBA" id="ARBA00022475"/>
    </source>
</evidence>